<comment type="caution">
    <text evidence="2">The sequence shown here is derived from an EMBL/GenBank/DDBJ whole genome shotgun (WGS) entry which is preliminary data.</text>
</comment>
<dbReference type="STRING" id="1214573.A0A0G2IF04"/>
<dbReference type="PANTHER" id="PTHR28152:SF2">
    <property type="entry name" value="N-TERMINAL OF MAOC-LIKE DEHYDRATASE DOMAIN-CONTAINING PROTEIN"/>
    <property type="match status" value="1"/>
</dbReference>
<reference evidence="2 3" key="2">
    <citation type="submission" date="2015-05" db="EMBL/GenBank/DDBJ databases">
        <authorList>
            <person name="Morales-Cruz A."/>
            <person name="Amrine K.C."/>
            <person name="Cantu D."/>
        </authorList>
    </citation>
    <scope>NUCLEOTIDE SEQUENCE [LARGE SCALE GENOMIC DNA]</scope>
    <source>
        <strain evidence="2">DA912</strain>
    </source>
</reference>
<dbReference type="Gene3D" id="3.10.129.10">
    <property type="entry name" value="Hotdog Thioesterase"/>
    <property type="match status" value="1"/>
</dbReference>
<dbReference type="PANTHER" id="PTHR28152">
    <property type="entry name" value="HYDROXYACYL-THIOESTER DEHYDRATASE TYPE 2, MITOCHONDRIAL"/>
    <property type="match status" value="1"/>
</dbReference>
<evidence type="ECO:0000313" key="2">
    <source>
        <dbReference type="EMBL" id="KKY38435.1"/>
    </source>
</evidence>
<evidence type="ECO:0000256" key="1">
    <source>
        <dbReference type="SAM" id="MobiDB-lite"/>
    </source>
</evidence>
<dbReference type="GO" id="GO:0005739">
    <property type="term" value="C:mitochondrion"/>
    <property type="evidence" value="ECO:0007669"/>
    <property type="project" value="TreeGrafter"/>
</dbReference>
<dbReference type="EMBL" id="LCUC01000059">
    <property type="protein sequence ID" value="KKY38435.1"/>
    <property type="molecule type" value="Genomic_DNA"/>
</dbReference>
<feature type="region of interest" description="Disordered" evidence="1">
    <location>
        <begin position="1"/>
        <end position="27"/>
    </location>
</feature>
<dbReference type="SUPFAM" id="SSF54637">
    <property type="entry name" value="Thioesterase/thiol ester dehydrase-isomerase"/>
    <property type="match status" value="1"/>
</dbReference>
<evidence type="ECO:0000313" key="3">
    <source>
        <dbReference type="Proteomes" id="UP000034680"/>
    </source>
</evidence>
<sequence length="376" mass="40287">MATSTTHVLRHARWGGGGGSSSSSRRTLMTAADAAQQMLRVCEGQTRVQRQVLDGHQLQKLSLTLNRPRLHPGLDVTSGPPPEGTPLPPGYHLVYFSPASVESELGADGTDRTFNAPGPFSRRMWAGGRMSWAPAAAPLRVGDEAEERTRLVGAAAKKSRGGSEMVLVDVEKEFWGPRGLALVDRRAWVFRPPPGEALARSDAQVAGVVPGAVGRHSTVEDVLVDGSGGLTVFGALALGSCSFPSGALLTVDTDTPQRRFQWSPVALFRFSALTFNAHMIHYNESWTKNVEAHPAAVVHGPLNLIAMMDYWRDVHGAGKQAGDISYRALSPLYAGDEYAVRTESVKDVEDGKSWDIVVAKNGTINMKGTISAAPSL</sequence>
<dbReference type="InterPro" id="IPR029069">
    <property type="entry name" value="HotDog_dom_sf"/>
</dbReference>
<reference evidence="2 3" key="1">
    <citation type="submission" date="2015-05" db="EMBL/GenBank/DDBJ databases">
        <title>Distinctive expansion of gene families associated with plant cell wall degradation and secondary metabolism in the genomes of grapevine trunk pathogens.</title>
        <authorList>
            <person name="Lawrence D.P."/>
            <person name="Travadon R."/>
            <person name="Rolshausen P.E."/>
            <person name="Baumgartner K."/>
        </authorList>
    </citation>
    <scope>NUCLEOTIDE SEQUENCE [LARGE SCALE GENOMIC DNA]</scope>
    <source>
        <strain evidence="2">DA912</strain>
    </source>
</reference>
<accession>A0A0G2IF04</accession>
<dbReference type="Proteomes" id="UP000034680">
    <property type="component" value="Unassembled WGS sequence"/>
</dbReference>
<keyword evidence="3" id="KW-1185">Reference proteome</keyword>
<protein>
    <submittedName>
        <fullName evidence="2">Putative cytoplasmic protein</fullName>
    </submittedName>
</protein>
<dbReference type="InterPro" id="IPR052741">
    <property type="entry name" value="Mitochondrial_HTD2"/>
</dbReference>
<dbReference type="OrthoDB" id="3257538at2759"/>
<name>A0A0G2IF04_9PEZI</name>
<dbReference type="AlphaFoldDB" id="A0A0G2IF04"/>
<gene>
    <name evidence="2" type="ORF">UCDDA912_g01753</name>
</gene>
<dbReference type="GO" id="GO:0019171">
    <property type="term" value="F:(3R)-hydroxyacyl-[acyl-carrier-protein] dehydratase activity"/>
    <property type="evidence" value="ECO:0007669"/>
    <property type="project" value="TreeGrafter"/>
</dbReference>
<dbReference type="FunFam" id="3.10.129.10:FF:000103">
    <property type="entry name" value="WGS project CABT00000000 data, contig 2.1"/>
    <property type="match status" value="1"/>
</dbReference>
<organism evidence="2 3">
    <name type="scientific">Diaporthe ampelina</name>
    <dbReference type="NCBI Taxonomy" id="1214573"/>
    <lineage>
        <taxon>Eukaryota</taxon>
        <taxon>Fungi</taxon>
        <taxon>Dikarya</taxon>
        <taxon>Ascomycota</taxon>
        <taxon>Pezizomycotina</taxon>
        <taxon>Sordariomycetes</taxon>
        <taxon>Sordariomycetidae</taxon>
        <taxon>Diaporthales</taxon>
        <taxon>Diaporthaceae</taxon>
        <taxon>Diaporthe</taxon>
    </lineage>
</organism>
<proteinExistence type="predicted"/>